<keyword evidence="3" id="KW-1185">Reference proteome</keyword>
<evidence type="ECO:0000313" key="2">
    <source>
        <dbReference type="EMBL" id="MDT0322898.1"/>
    </source>
</evidence>
<proteinExistence type="predicted"/>
<name>A0ABU2LZ86_9ACTN</name>
<dbReference type="Pfam" id="PF10825">
    <property type="entry name" value="DUF2752"/>
    <property type="match status" value="1"/>
</dbReference>
<evidence type="ECO:0000256" key="1">
    <source>
        <dbReference type="SAM" id="Phobius"/>
    </source>
</evidence>
<dbReference type="EMBL" id="JAVREM010000077">
    <property type="protein sequence ID" value="MDT0322898.1"/>
    <property type="molecule type" value="Genomic_DNA"/>
</dbReference>
<keyword evidence="1" id="KW-0812">Transmembrane</keyword>
<reference evidence="3" key="1">
    <citation type="submission" date="2023-07" db="EMBL/GenBank/DDBJ databases">
        <title>30 novel species of actinomycetes from the DSMZ collection.</title>
        <authorList>
            <person name="Nouioui I."/>
        </authorList>
    </citation>
    <scope>NUCLEOTIDE SEQUENCE [LARGE SCALE GENOMIC DNA]</scope>
    <source>
        <strain evidence="3">DSM 44918</strain>
    </source>
</reference>
<sequence length="143" mass="14882">MRAIIRREAAAPLAVLAGGLVGAGYVWAADPHRGGGLPLPRCPVNWATGLLCPACGGTRMAYDLLHGDLTGALHDNAALLLLGVPLAGWLLGRWLVEGMRGRRYRPRFGPAGVVAVLGVAALWVLARNLFDLTALSDLAAALG</sequence>
<gene>
    <name evidence="2" type="ORF">RNC47_31750</name>
</gene>
<evidence type="ECO:0000313" key="3">
    <source>
        <dbReference type="Proteomes" id="UP001183420"/>
    </source>
</evidence>
<protein>
    <submittedName>
        <fullName evidence="2">DUF2752 domain-containing protein</fullName>
    </submittedName>
</protein>
<keyword evidence="1" id="KW-0472">Membrane</keyword>
<comment type="caution">
    <text evidence="2">The sequence shown here is derived from an EMBL/GenBank/DDBJ whole genome shotgun (WGS) entry which is preliminary data.</text>
</comment>
<organism evidence="2 3">
    <name type="scientific">Streptomyces millisiae</name>
    <dbReference type="NCBI Taxonomy" id="3075542"/>
    <lineage>
        <taxon>Bacteria</taxon>
        <taxon>Bacillati</taxon>
        <taxon>Actinomycetota</taxon>
        <taxon>Actinomycetes</taxon>
        <taxon>Kitasatosporales</taxon>
        <taxon>Streptomycetaceae</taxon>
        <taxon>Streptomyces</taxon>
    </lineage>
</organism>
<dbReference type="Proteomes" id="UP001183420">
    <property type="component" value="Unassembled WGS sequence"/>
</dbReference>
<dbReference type="RefSeq" id="WP_311603791.1">
    <property type="nucleotide sequence ID" value="NZ_JAVREM010000077.1"/>
</dbReference>
<accession>A0ABU2LZ86</accession>
<dbReference type="InterPro" id="IPR021215">
    <property type="entry name" value="DUF2752"/>
</dbReference>
<feature type="transmembrane region" description="Helical" evidence="1">
    <location>
        <begin position="108"/>
        <end position="126"/>
    </location>
</feature>
<keyword evidence="1" id="KW-1133">Transmembrane helix</keyword>
<feature type="transmembrane region" description="Helical" evidence="1">
    <location>
        <begin position="77"/>
        <end position="96"/>
    </location>
</feature>